<dbReference type="AlphaFoldDB" id="A0AAJ0FRV6"/>
<comment type="caution">
    <text evidence="4">The sequence shown here is derived from an EMBL/GenBank/DDBJ whole genome shotgun (WGS) entry which is preliminary data.</text>
</comment>
<sequence>MEDHGVSSKPAVSSPSQSTTPDIKAPSSRPLYSSKLGDQKGQSEGSSSNPATRQPPAAQQKTWNSTKNPIPGQLQTPQGGFNSQDRQSVTSALREGQKARITLAGGTEFEGIYASHPTDPSSCYLKMVQPKKGSTTGDIANGTGRGGSTMSFPRKDIMDARAVPNNQGKNDSKAMNGSRSFRTDAAISNSRSGSERVLKPWVPDSTDEADGSLERSANQGVWDQFAENERLFGIRTNYDENIYTTTIDKNHPQYHQRIAAAERKAREIERSAPTTAHVAEERVMDFVGGGDHKDEEEKYSGVRRQDFPPLTNRENKYTPPARRALTGQATAKGAPVDPAIISSQLKKQPTPKPEESKAAPAPAKAPTVEVKPAEAKPEAKSEGKQAGPKAGESKATGGQLPADGKSNSDKTATPLRPAAGAGRSTTTQGKDGPTGTAPSATSTVERDVLNSFKTFASQQRQNAEKVRSNKAKADKEVKLIELKKFADSFKLATPVPSDLISIIAKDPAKQKQIQAKAIQNAEDVAKQKAVESVVSKEKGVAPAKDANAKPPAEPAATAASVPGTADPRTTSSRPSAPQHSSSSGLPNRHQGNRQGYNGQAHYQQQNYRNNRAPPHLGGGQTQGPGNLVQRIRDQQQKIHQPQHPHMNHHMPAEAMRLPPTGPSNNADSSYGRRLGGMPPPHMTQGKLNPNSHEFRPNAFAPAFNPAGPSQGSSPRSSVHNVVEAQAVPAVAPTPTGGQLIRRKTKAIDVAKCFILSNIKSIRPPQGRNWDENDGLRPSYDTLPTWRQLQEETERADSTMHLTYKEYFEKLPLSAAATATPNPPHVVPQLAHQHQLPLHLQHNTHNQALRQSPHMPPMQMHTTQHGHVPHAPFSNPDDHRMMHSASAQSFASPRMGHVPMAYPPAMNSPAQVPYNQPGMQQYMNPGTPQMSQYRSFSNNPQFMPQQPPHMGGPMMMQPQFMAGPNGMVAAGPQVQMYPVSHPQFMPHGGGPPQSMAGSTGFPSPGRPAAPMMAHQGSHQGQPMYGMSPGMQYQQPVFTPQQPQQKFSGQRPQ</sequence>
<feature type="compositionally biased region" description="Low complexity" evidence="2">
    <location>
        <begin position="571"/>
        <end position="586"/>
    </location>
</feature>
<proteinExistence type="predicted"/>
<reference evidence="4" key="1">
    <citation type="submission" date="2023-06" db="EMBL/GenBank/DDBJ databases">
        <title>Genome-scale phylogeny and comparative genomics of the fungal order Sordariales.</title>
        <authorList>
            <consortium name="Lawrence Berkeley National Laboratory"/>
            <person name="Hensen N."/>
            <person name="Bonometti L."/>
            <person name="Westerberg I."/>
            <person name="Brannstrom I.O."/>
            <person name="Guillou S."/>
            <person name="Cros-Aarteil S."/>
            <person name="Calhoun S."/>
            <person name="Haridas S."/>
            <person name="Kuo A."/>
            <person name="Mondo S."/>
            <person name="Pangilinan J."/>
            <person name="Riley R."/>
            <person name="Labutti K."/>
            <person name="Andreopoulos B."/>
            <person name="Lipzen A."/>
            <person name="Chen C."/>
            <person name="Yanf M."/>
            <person name="Daum C."/>
            <person name="Ng V."/>
            <person name="Clum A."/>
            <person name="Steindorff A."/>
            <person name="Ohm R."/>
            <person name="Martin F."/>
            <person name="Silar P."/>
            <person name="Natvig D."/>
            <person name="Lalanne C."/>
            <person name="Gautier V."/>
            <person name="Ament-Velasquez S.L."/>
            <person name="Kruys A."/>
            <person name="Hutchinson M.I."/>
            <person name="Powell A.J."/>
            <person name="Barry K."/>
            <person name="Miller A.N."/>
            <person name="Grigoriev I.V."/>
            <person name="Debuchy R."/>
            <person name="Gladieux P."/>
            <person name="Thoren M.H."/>
            <person name="Johannesson H."/>
        </authorList>
    </citation>
    <scope>NUCLEOTIDE SEQUENCE</scope>
    <source>
        <strain evidence="4">8032-3</strain>
    </source>
</reference>
<organism evidence="4 5">
    <name type="scientific">Phialemonium atrogriseum</name>
    <dbReference type="NCBI Taxonomy" id="1093897"/>
    <lineage>
        <taxon>Eukaryota</taxon>
        <taxon>Fungi</taxon>
        <taxon>Dikarya</taxon>
        <taxon>Ascomycota</taxon>
        <taxon>Pezizomycotina</taxon>
        <taxon>Sordariomycetes</taxon>
        <taxon>Sordariomycetidae</taxon>
        <taxon>Cephalothecales</taxon>
        <taxon>Cephalothecaceae</taxon>
        <taxon>Phialemonium</taxon>
    </lineage>
</organism>
<feature type="compositionally biased region" description="Low complexity" evidence="2">
    <location>
        <begin position="7"/>
        <end position="18"/>
    </location>
</feature>
<dbReference type="EMBL" id="MU838997">
    <property type="protein sequence ID" value="KAK1772814.1"/>
    <property type="molecule type" value="Genomic_DNA"/>
</dbReference>
<dbReference type="PANTHER" id="PTHR12854:SF7">
    <property type="entry name" value="ATAXIN-2 HOMOLOG"/>
    <property type="match status" value="1"/>
</dbReference>
<dbReference type="PANTHER" id="PTHR12854">
    <property type="entry name" value="ATAXIN 2-RELATED"/>
    <property type="match status" value="1"/>
</dbReference>
<feature type="compositionally biased region" description="Basic and acidic residues" evidence="2">
    <location>
        <begin position="371"/>
        <end position="383"/>
    </location>
</feature>
<feature type="compositionally biased region" description="Basic and acidic residues" evidence="2">
    <location>
        <begin position="288"/>
        <end position="306"/>
    </location>
</feature>
<accession>A0AAJ0FRV6</accession>
<feature type="compositionally biased region" description="Polar residues" evidence="2">
    <location>
        <begin position="164"/>
        <end position="192"/>
    </location>
</feature>
<dbReference type="InterPro" id="IPR045117">
    <property type="entry name" value="ATXN2-like"/>
</dbReference>
<feature type="region of interest" description="Disordered" evidence="2">
    <location>
        <begin position="133"/>
        <end position="210"/>
    </location>
</feature>
<name>A0AAJ0FRV6_9PEZI</name>
<feature type="compositionally biased region" description="Low complexity" evidence="2">
    <location>
        <begin position="1030"/>
        <end position="1043"/>
    </location>
</feature>
<dbReference type="GO" id="GO:0010494">
    <property type="term" value="C:cytoplasmic stress granule"/>
    <property type="evidence" value="ECO:0007669"/>
    <property type="project" value="TreeGrafter"/>
</dbReference>
<dbReference type="RefSeq" id="XP_060289027.1">
    <property type="nucleotide sequence ID" value="XM_060423431.1"/>
</dbReference>
<feature type="region of interest" description="Disordered" evidence="2">
    <location>
        <begin position="986"/>
        <end position="1051"/>
    </location>
</feature>
<feature type="region of interest" description="Disordered" evidence="2">
    <location>
        <begin position="535"/>
        <end position="596"/>
    </location>
</feature>
<dbReference type="SMART" id="SM01272">
    <property type="entry name" value="LsmAD"/>
    <property type="match status" value="1"/>
</dbReference>
<gene>
    <name evidence="4" type="ORF">QBC33DRAFT_30523</name>
</gene>
<feature type="compositionally biased region" description="Polar residues" evidence="2">
    <location>
        <begin position="40"/>
        <end position="91"/>
    </location>
</feature>
<feature type="region of interest" description="Disordered" evidence="2">
    <location>
        <begin position="288"/>
        <end position="448"/>
    </location>
</feature>
<feature type="domain" description="LsmAD" evidence="3">
    <location>
        <begin position="232"/>
        <end position="305"/>
    </location>
</feature>
<keyword evidence="1" id="KW-0175">Coiled coil</keyword>
<evidence type="ECO:0000256" key="2">
    <source>
        <dbReference type="SAM" id="MobiDB-lite"/>
    </source>
</evidence>
<feature type="compositionally biased region" description="Low complexity" evidence="2">
    <location>
        <begin position="696"/>
        <end position="708"/>
    </location>
</feature>
<dbReference type="GO" id="GO:0003729">
    <property type="term" value="F:mRNA binding"/>
    <property type="evidence" value="ECO:0007669"/>
    <property type="project" value="TreeGrafter"/>
</dbReference>
<evidence type="ECO:0000313" key="5">
    <source>
        <dbReference type="Proteomes" id="UP001244011"/>
    </source>
</evidence>
<feature type="region of interest" description="Disordered" evidence="2">
    <location>
        <begin position="1"/>
        <end position="95"/>
    </location>
</feature>
<evidence type="ECO:0000256" key="1">
    <source>
        <dbReference type="SAM" id="Coils"/>
    </source>
</evidence>
<dbReference type="Proteomes" id="UP001244011">
    <property type="component" value="Unassembled WGS sequence"/>
</dbReference>
<dbReference type="GeneID" id="85306618"/>
<evidence type="ECO:0000259" key="3">
    <source>
        <dbReference type="SMART" id="SM01272"/>
    </source>
</evidence>
<dbReference type="Pfam" id="PF06741">
    <property type="entry name" value="LsmAD"/>
    <property type="match status" value="1"/>
</dbReference>
<keyword evidence="5" id="KW-1185">Reference proteome</keyword>
<dbReference type="InterPro" id="IPR009604">
    <property type="entry name" value="LsmAD_domain"/>
</dbReference>
<feature type="region of interest" description="Disordered" evidence="2">
    <location>
        <begin position="634"/>
        <end position="716"/>
    </location>
</feature>
<feature type="compositionally biased region" description="Low complexity" evidence="2">
    <location>
        <begin position="541"/>
        <end position="559"/>
    </location>
</feature>
<evidence type="ECO:0000313" key="4">
    <source>
        <dbReference type="EMBL" id="KAK1772814.1"/>
    </source>
</evidence>
<feature type="compositionally biased region" description="Low complexity" evidence="2">
    <location>
        <begin position="358"/>
        <end position="370"/>
    </location>
</feature>
<feature type="coiled-coil region" evidence="1">
    <location>
        <begin position="456"/>
        <end position="483"/>
    </location>
</feature>
<dbReference type="GO" id="GO:0034063">
    <property type="term" value="P:stress granule assembly"/>
    <property type="evidence" value="ECO:0007669"/>
    <property type="project" value="TreeGrafter"/>
</dbReference>
<protein>
    <recommendedName>
        <fullName evidence="3">LsmAD domain-containing protein</fullName>
    </recommendedName>
</protein>